<dbReference type="PRINTS" id="PR00689">
    <property type="entry name" value="ACOABINDINGP"/>
</dbReference>
<protein>
    <submittedName>
        <fullName evidence="4">Putative acyl-CoA-binding protein</fullName>
    </submittedName>
</protein>
<reference evidence="4 5" key="1">
    <citation type="journal article" date="2018" name="Mol. Biol. Evol.">
        <title>Analysis of the draft genome of the red seaweed Gracilariopsis chorda provides insights into genome size evolution in Rhodophyta.</title>
        <authorList>
            <person name="Lee J."/>
            <person name="Yang E.C."/>
            <person name="Graf L."/>
            <person name="Yang J.H."/>
            <person name="Qiu H."/>
            <person name="Zel Zion U."/>
            <person name="Chan C.X."/>
            <person name="Stephens T.G."/>
            <person name="Weber A.P.M."/>
            <person name="Boo G.H."/>
            <person name="Boo S.M."/>
            <person name="Kim K.M."/>
            <person name="Shin Y."/>
            <person name="Jung M."/>
            <person name="Lee S.J."/>
            <person name="Yim H.S."/>
            <person name="Lee J.H."/>
            <person name="Bhattacharya D."/>
            <person name="Yoon H.S."/>
        </authorList>
    </citation>
    <scope>NUCLEOTIDE SEQUENCE [LARGE SCALE GENOMIC DNA]</scope>
    <source>
        <strain evidence="4 5">SKKU-2015</strain>
        <tissue evidence="4">Whole body</tissue>
    </source>
</reference>
<dbReference type="GO" id="GO:0000062">
    <property type="term" value="F:fatty-acyl-CoA binding"/>
    <property type="evidence" value="ECO:0007669"/>
    <property type="project" value="InterPro"/>
</dbReference>
<evidence type="ECO:0000313" key="4">
    <source>
        <dbReference type="EMBL" id="PXF41202.1"/>
    </source>
</evidence>
<proteinExistence type="inferred from homology"/>
<evidence type="ECO:0000256" key="2">
    <source>
        <dbReference type="ARBA" id="ARBA00023121"/>
    </source>
</evidence>
<dbReference type="PANTHER" id="PTHR23310">
    <property type="entry name" value="ACYL-COA-BINDING PROTEIN, ACBP"/>
    <property type="match status" value="1"/>
</dbReference>
<dbReference type="InterPro" id="IPR035984">
    <property type="entry name" value="Acyl-CoA-binding_sf"/>
</dbReference>
<evidence type="ECO:0000259" key="3">
    <source>
        <dbReference type="PROSITE" id="PS51228"/>
    </source>
</evidence>
<comment type="similarity">
    <text evidence="1">Belongs to the ACBP family.</text>
</comment>
<gene>
    <name evidence="4" type="ORF">BWQ96_09057</name>
</gene>
<dbReference type="PROSITE" id="PS51228">
    <property type="entry name" value="ACB_2"/>
    <property type="match status" value="1"/>
</dbReference>
<dbReference type="Proteomes" id="UP000247409">
    <property type="component" value="Unassembled WGS sequence"/>
</dbReference>
<feature type="domain" description="ACB" evidence="3">
    <location>
        <begin position="3"/>
        <end position="88"/>
    </location>
</feature>
<organism evidence="4 5">
    <name type="scientific">Gracilariopsis chorda</name>
    <dbReference type="NCBI Taxonomy" id="448386"/>
    <lineage>
        <taxon>Eukaryota</taxon>
        <taxon>Rhodophyta</taxon>
        <taxon>Florideophyceae</taxon>
        <taxon>Rhodymeniophycidae</taxon>
        <taxon>Gracilariales</taxon>
        <taxon>Gracilariaceae</taxon>
        <taxon>Gracilariopsis</taxon>
    </lineage>
</organism>
<evidence type="ECO:0000256" key="1">
    <source>
        <dbReference type="ARBA" id="ARBA00005567"/>
    </source>
</evidence>
<dbReference type="Gene3D" id="1.20.80.10">
    <property type="match status" value="1"/>
</dbReference>
<accession>A0A2V3IGM2</accession>
<dbReference type="OrthoDB" id="346910at2759"/>
<name>A0A2V3IGM2_9FLOR</name>
<dbReference type="SUPFAM" id="SSF47027">
    <property type="entry name" value="Acyl-CoA binding protein"/>
    <property type="match status" value="1"/>
</dbReference>
<dbReference type="STRING" id="448386.A0A2V3IGM2"/>
<dbReference type="InterPro" id="IPR000582">
    <property type="entry name" value="Acyl-CoA-binding_protein"/>
</dbReference>
<comment type="caution">
    <text evidence="4">The sequence shown here is derived from an EMBL/GenBank/DDBJ whole genome shotgun (WGS) entry which is preliminary data.</text>
</comment>
<dbReference type="EMBL" id="NBIV01000227">
    <property type="protein sequence ID" value="PXF41202.1"/>
    <property type="molecule type" value="Genomic_DNA"/>
</dbReference>
<dbReference type="GO" id="GO:0006631">
    <property type="term" value="P:fatty acid metabolic process"/>
    <property type="evidence" value="ECO:0007669"/>
    <property type="project" value="TreeGrafter"/>
</dbReference>
<dbReference type="Pfam" id="PF00887">
    <property type="entry name" value="ACBP"/>
    <property type="match status" value="1"/>
</dbReference>
<keyword evidence="2" id="KW-0446">Lipid-binding</keyword>
<dbReference type="InterPro" id="IPR014352">
    <property type="entry name" value="FERM/acyl-CoA-bd_prot_sf"/>
</dbReference>
<dbReference type="PANTHER" id="PTHR23310:SF62">
    <property type="entry name" value="ACYL-COA BINDING PROTEIN 1, ISOFORM A"/>
    <property type="match status" value="1"/>
</dbReference>
<sequence length="91" mass="10112">MGLQEVFKEAAERVKKLPEASNDDKLELYSLFKQSNVGDCNTDRPGGLFNLSNKAKWDAWNARKGLAHDDAMKAYIDKVDSLCGTSFASQI</sequence>
<dbReference type="AlphaFoldDB" id="A0A2V3IGM2"/>
<evidence type="ECO:0000313" key="5">
    <source>
        <dbReference type="Proteomes" id="UP000247409"/>
    </source>
</evidence>
<keyword evidence="5" id="KW-1185">Reference proteome</keyword>